<dbReference type="OrthoDB" id="1932081at2759"/>
<dbReference type="GO" id="GO:0004623">
    <property type="term" value="F:phospholipase A2 activity"/>
    <property type="evidence" value="ECO:0007669"/>
    <property type="project" value="InterPro"/>
</dbReference>
<dbReference type="EMBL" id="KZ772796">
    <property type="protein sequence ID" value="PTQ30485.1"/>
    <property type="molecule type" value="Genomic_DNA"/>
</dbReference>
<dbReference type="Gene3D" id="1.20.90.10">
    <property type="entry name" value="Phospholipase A2 domain"/>
    <property type="match status" value="1"/>
</dbReference>
<dbReference type="Gramene" id="Mp5g02710.2">
    <property type="protein sequence ID" value="Mp5g02710.2.cds"/>
    <property type="gene ID" value="Mp5g02710"/>
</dbReference>
<accession>A0A2R6W9G6</accession>
<dbReference type="InterPro" id="IPR036444">
    <property type="entry name" value="PLipase_A2_dom_sf"/>
</dbReference>
<dbReference type="EMBL" id="KZ772796">
    <property type="protein sequence ID" value="PTQ30486.1"/>
    <property type="molecule type" value="Genomic_DNA"/>
</dbReference>
<evidence type="ECO:0008006" key="3">
    <source>
        <dbReference type="Google" id="ProtNLM"/>
    </source>
</evidence>
<reference evidence="1" key="2">
    <citation type="submission" date="2017-12" db="EMBL/GenBank/DDBJ databases">
        <title>WGS assembly of Marchantia polymorpha.</title>
        <authorList>
            <person name="Bowman J.L."/>
            <person name="Kohchi T."/>
            <person name="Yamato K.T."/>
            <person name="Jenkins J."/>
            <person name="Shu S."/>
            <person name="Ishizaki K."/>
            <person name="Yamaoka S."/>
            <person name="Nishihama R."/>
            <person name="Nakamura Y."/>
            <person name="Berger F."/>
            <person name="Adam C."/>
            <person name="Aki S.S."/>
            <person name="Althoff F."/>
            <person name="Araki T."/>
            <person name="Arteaga-Vazquez M.A."/>
            <person name="Balasubrmanian S."/>
            <person name="Bauer D."/>
            <person name="Boehm C.R."/>
            <person name="Briginshaw L."/>
            <person name="Caballero-Perez J."/>
            <person name="Catarino B."/>
            <person name="Chen F."/>
            <person name="Chiyoda S."/>
            <person name="Chovatia M."/>
            <person name="Davies K.M."/>
            <person name="Delmans M."/>
            <person name="Demura T."/>
            <person name="Dierschke T."/>
            <person name="Dolan L."/>
            <person name="Dorantes-Acosta A.E."/>
            <person name="Eklund D.M."/>
            <person name="Florent S.N."/>
            <person name="Flores-Sandoval E."/>
            <person name="Fujiyama A."/>
            <person name="Fukuzawa H."/>
            <person name="Galik B."/>
            <person name="Grimanelli D."/>
            <person name="Grimwood J."/>
            <person name="Grossniklaus U."/>
            <person name="Hamada T."/>
            <person name="Haseloff J."/>
            <person name="Hetherington A.J."/>
            <person name="Higo A."/>
            <person name="Hirakawa Y."/>
            <person name="Hundley H.N."/>
            <person name="Ikeda Y."/>
            <person name="Inoue K."/>
            <person name="Inoue S."/>
            <person name="Ishida S."/>
            <person name="Jia Q."/>
            <person name="Kakita M."/>
            <person name="Kanazawa T."/>
            <person name="Kawai Y."/>
            <person name="Kawashima T."/>
            <person name="Kennedy M."/>
            <person name="Kinose K."/>
            <person name="Kinoshita T."/>
            <person name="Kohara Y."/>
            <person name="Koide E."/>
            <person name="Komatsu K."/>
            <person name="Kopischke S."/>
            <person name="Kubo M."/>
            <person name="Kyozuka J."/>
            <person name="Lagercrantz U."/>
            <person name="Lin S.S."/>
            <person name="Lindquist E."/>
            <person name="Lipzen A.M."/>
            <person name="Lu C."/>
            <person name="Luna E.D."/>
            <person name="Martienssen R.A."/>
            <person name="Minamino N."/>
            <person name="Mizutani M."/>
            <person name="Mizutani M."/>
            <person name="Mochizuki N."/>
            <person name="Monte I."/>
            <person name="Mosher R."/>
            <person name="Nagasaki H."/>
            <person name="Nakagami H."/>
            <person name="Naramoto S."/>
            <person name="Nishitani K."/>
            <person name="Ohtani M."/>
            <person name="Okamoto T."/>
            <person name="Okumura M."/>
            <person name="Phillips J."/>
            <person name="Pollak B."/>
            <person name="Reinders A."/>
            <person name="Roevekamp M."/>
            <person name="Sano R."/>
            <person name="Sawa S."/>
            <person name="Schmid M.W."/>
            <person name="Shirakawa M."/>
            <person name="Solano R."/>
            <person name="Spunde A."/>
            <person name="Suetsugu N."/>
            <person name="Sugano S."/>
            <person name="Sugiyama A."/>
            <person name="Sun R."/>
            <person name="Suzuki Y."/>
            <person name="Takenaka M."/>
            <person name="Takezawa D."/>
            <person name="Tomogane H."/>
            <person name="Tsuzuki M."/>
            <person name="Ueda T."/>
            <person name="Umeda M."/>
            <person name="Ward J.M."/>
            <person name="Watanabe Y."/>
            <person name="Yazaki K."/>
            <person name="Yokoyama R."/>
            <person name="Yoshitake Y."/>
            <person name="Yotsui I."/>
            <person name="Zachgo S."/>
            <person name="Schmutz J."/>
        </authorList>
    </citation>
    <scope>NUCLEOTIDE SEQUENCE [LARGE SCALE GENOMIC DNA]</scope>
    <source>
        <strain evidence="1">Tak-1</strain>
    </source>
</reference>
<proteinExistence type="predicted"/>
<gene>
    <name evidence="1" type="ORF">MARPO_0124s0052</name>
</gene>
<dbReference type="OMA" id="CVDTHNN"/>
<sequence length="174" mass="18652">MKGRYRINSEIQALKSGTMTTMKTLQWVLTFSAAYAAVCIGDDSSYMDVDTVDLLSTHKLCSTDCESKWCYVPPALRYGKYCGIGYSGCDGQDPCDGLDACYKTHDQCIGSKLCNYLNVDCNQALIDCLNIFQASGASQFAGANCSTGTLVGVINAVIEIGVKAGEALNRTGKC</sequence>
<dbReference type="Gramene" id="Mp5g02710.3">
    <property type="protein sequence ID" value="Mp5g02710.3.cds"/>
    <property type="gene ID" value="Mp5g02710"/>
</dbReference>
<keyword evidence="2" id="KW-1185">Reference proteome</keyword>
<evidence type="ECO:0000313" key="1">
    <source>
        <dbReference type="EMBL" id="PTQ30484.1"/>
    </source>
</evidence>
<protein>
    <recommendedName>
        <fullName evidence="3">Phospholipase A2</fullName>
    </recommendedName>
</protein>
<organism evidence="1 2">
    <name type="scientific">Marchantia polymorpha</name>
    <name type="common">Common liverwort</name>
    <name type="synonym">Marchantia aquatica</name>
    <dbReference type="NCBI Taxonomy" id="3197"/>
    <lineage>
        <taxon>Eukaryota</taxon>
        <taxon>Viridiplantae</taxon>
        <taxon>Streptophyta</taxon>
        <taxon>Embryophyta</taxon>
        <taxon>Marchantiophyta</taxon>
        <taxon>Marchantiopsida</taxon>
        <taxon>Marchantiidae</taxon>
        <taxon>Marchantiales</taxon>
        <taxon>Marchantiaceae</taxon>
        <taxon>Marchantia</taxon>
    </lineage>
</organism>
<dbReference type="AlphaFoldDB" id="A0A2R6W9G6"/>
<dbReference type="Proteomes" id="UP000244005">
    <property type="component" value="Unassembled WGS sequence"/>
</dbReference>
<name>A0A2R6W9G6_MARPO</name>
<dbReference type="Gramene" id="Mp5g02710.1">
    <property type="protein sequence ID" value="Mp5g02710.1.cds"/>
    <property type="gene ID" value="Mp5g02710"/>
</dbReference>
<reference evidence="2" key="1">
    <citation type="journal article" date="2017" name="Cell">
        <title>Insights into land plant evolution garnered from the Marchantia polymorpha genome.</title>
        <authorList>
            <person name="Bowman J.L."/>
            <person name="Kohchi T."/>
            <person name="Yamato K.T."/>
            <person name="Jenkins J."/>
            <person name="Shu S."/>
            <person name="Ishizaki K."/>
            <person name="Yamaoka S."/>
            <person name="Nishihama R."/>
            <person name="Nakamura Y."/>
            <person name="Berger F."/>
            <person name="Adam C."/>
            <person name="Aki S.S."/>
            <person name="Althoff F."/>
            <person name="Araki T."/>
            <person name="Arteaga-Vazquez M.A."/>
            <person name="Balasubrmanian S."/>
            <person name="Barry K."/>
            <person name="Bauer D."/>
            <person name="Boehm C.R."/>
            <person name="Briginshaw L."/>
            <person name="Caballero-Perez J."/>
            <person name="Catarino B."/>
            <person name="Chen F."/>
            <person name="Chiyoda S."/>
            <person name="Chovatia M."/>
            <person name="Davies K.M."/>
            <person name="Delmans M."/>
            <person name="Demura T."/>
            <person name="Dierschke T."/>
            <person name="Dolan L."/>
            <person name="Dorantes-Acosta A.E."/>
            <person name="Eklund D.M."/>
            <person name="Florent S.N."/>
            <person name="Flores-Sandoval E."/>
            <person name="Fujiyama A."/>
            <person name="Fukuzawa H."/>
            <person name="Galik B."/>
            <person name="Grimanelli D."/>
            <person name="Grimwood J."/>
            <person name="Grossniklaus U."/>
            <person name="Hamada T."/>
            <person name="Haseloff J."/>
            <person name="Hetherington A.J."/>
            <person name="Higo A."/>
            <person name="Hirakawa Y."/>
            <person name="Hundley H.N."/>
            <person name="Ikeda Y."/>
            <person name="Inoue K."/>
            <person name="Inoue S.I."/>
            <person name="Ishida S."/>
            <person name="Jia Q."/>
            <person name="Kakita M."/>
            <person name="Kanazawa T."/>
            <person name="Kawai Y."/>
            <person name="Kawashima T."/>
            <person name="Kennedy M."/>
            <person name="Kinose K."/>
            <person name="Kinoshita T."/>
            <person name="Kohara Y."/>
            <person name="Koide E."/>
            <person name="Komatsu K."/>
            <person name="Kopischke S."/>
            <person name="Kubo M."/>
            <person name="Kyozuka J."/>
            <person name="Lagercrantz U."/>
            <person name="Lin S.S."/>
            <person name="Lindquist E."/>
            <person name="Lipzen A.M."/>
            <person name="Lu C.W."/>
            <person name="De Luna E."/>
            <person name="Martienssen R.A."/>
            <person name="Minamino N."/>
            <person name="Mizutani M."/>
            <person name="Mizutani M."/>
            <person name="Mochizuki N."/>
            <person name="Monte I."/>
            <person name="Mosher R."/>
            <person name="Nagasaki H."/>
            <person name="Nakagami H."/>
            <person name="Naramoto S."/>
            <person name="Nishitani K."/>
            <person name="Ohtani M."/>
            <person name="Okamoto T."/>
            <person name="Okumura M."/>
            <person name="Phillips J."/>
            <person name="Pollak B."/>
            <person name="Reinders A."/>
            <person name="Rovekamp M."/>
            <person name="Sano R."/>
            <person name="Sawa S."/>
            <person name="Schmid M.W."/>
            <person name="Shirakawa M."/>
            <person name="Solano R."/>
            <person name="Spunde A."/>
            <person name="Suetsugu N."/>
            <person name="Sugano S."/>
            <person name="Sugiyama A."/>
            <person name="Sun R."/>
            <person name="Suzuki Y."/>
            <person name="Takenaka M."/>
            <person name="Takezawa D."/>
            <person name="Tomogane H."/>
            <person name="Tsuzuki M."/>
            <person name="Ueda T."/>
            <person name="Umeda M."/>
            <person name="Ward J.M."/>
            <person name="Watanabe Y."/>
            <person name="Yazaki K."/>
            <person name="Yokoyama R."/>
            <person name="Yoshitake Y."/>
            <person name="Yotsui I."/>
            <person name="Zachgo S."/>
            <person name="Schmutz J."/>
        </authorList>
    </citation>
    <scope>NUCLEOTIDE SEQUENCE [LARGE SCALE GENOMIC DNA]</scope>
    <source>
        <strain evidence="2">Tak-1</strain>
    </source>
</reference>
<dbReference type="EMBL" id="KZ772796">
    <property type="protein sequence ID" value="PTQ30484.1"/>
    <property type="molecule type" value="Genomic_DNA"/>
</dbReference>
<dbReference type="SUPFAM" id="SSF48619">
    <property type="entry name" value="Phospholipase A2, PLA2"/>
    <property type="match status" value="1"/>
</dbReference>
<dbReference type="GO" id="GO:0050482">
    <property type="term" value="P:arachidonate secretion"/>
    <property type="evidence" value="ECO:0007669"/>
    <property type="project" value="InterPro"/>
</dbReference>
<dbReference type="GO" id="GO:0006644">
    <property type="term" value="P:phospholipid metabolic process"/>
    <property type="evidence" value="ECO:0007669"/>
    <property type="project" value="InterPro"/>
</dbReference>
<evidence type="ECO:0000313" key="2">
    <source>
        <dbReference type="Proteomes" id="UP000244005"/>
    </source>
</evidence>